<dbReference type="CDD" id="cd02440">
    <property type="entry name" value="AdoMet_MTases"/>
    <property type="match status" value="1"/>
</dbReference>
<dbReference type="PANTHER" id="PTHR43861">
    <property type="entry name" value="TRANS-ACONITATE 2-METHYLTRANSFERASE-RELATED"/>
    <property type="match status" value="1"/>
</dbReference>
<feature type="domain" description="Methyltransferase" evidence="3">
    <location>
        <begin position="44"/>
        <end position="140"/>
    </location>
</feature>
<gene>
    <name evidence="4" type="ORF">A7J57_20260</name>
</gene>
<dbReference type="GO" id="GO:0008168">
    <property type="term" value="F:methyltransferase activity"/>
    <property type="evidence" value="ECO:0007669"/>
    <property type="project" value="UniProtKB-KW"/>
</dbReference>
<keyword evidence="2" id="KW-0808">Transferase</keyword>
<evidence type="ECO:0000313" key="4">
    <source>
        <dbReference type="EMBL" id="OAE48888.1"/>
    </source>
</evidence>
<accession>A0A176XGF5</accession>
<dbReference type="GO" id="GO:0032259">
    <property type="term" value="P:methylation"/>
    <property type="evidence" value="ECO:0007669"/>
    <property type="project" value="UniProtKB-KW"/>
</dbReference>
<evidence type="ECO:0000256" key="1">
    <source>
        <dbReference type="ARBA" id="ARBA00022603"/>
    </source>
</evidence>
<dbReference type="AlphaFoldDB" id="A0A176XGF5"/>
<evidence type="ECO:0000259" key="3">
    <source>
        <dbReference type="Pfam" id="PF13649"/>
    </source>
</evidence>
<dbReference type="Proteomes" id="UP000077098">
    <property type="component" value="Unassembled WGS sequence"/>
</dbReference>
<organism evidence="4 5">
    <name type="scientific">Agrobacterium tumefaciens</name>
    <dbReference type="NCBI Taxonomy" id="358"/>
    <lineage>
        <taxon>Bacteria</taxon>
        <taxon>Pseudomonadati</taxon>
        <taxon>Pseudomonadota</taxon>
        <taxon>Alphaproteobacteria</taxon>
        <taxon>Hyphomicrobiales</taxon>
        <taxon>Rhizobiaceae</taxon>
        <taxon>Rhizobium/Agrobacterium group</taxon>
        <taxon>Agrobacterium</taxon>
        <taxon>Agrobacterium tumefaciens complex</taxon>
    </lineage>
</organism>
<name>A0A176XGF5_AGRTU</name>
<dbReference type="PANTHER" id="PTHR43861:SF1">
    <property type="entry name" value="TRANS-ACONITATE 2-METHYLTRANSFERASE"/>
    <property type="match status" value="1"/>
</dbReference>
<protein>
    <recommendedName>
        <fullName evidence="3">Methyltransferase domain-containing protein</fullName>
    </recommendedName>
</protein>
<keyword evidence="1" id="KW-0489">Methyltransferase</keyword>
<reference evidence="4 5" key="1">
    <citation type="submission" date="2016-05" db="EMBL/GenBank/DDBJ databases">
        <authorList>
            <person name="Lavstsen T."/>
            <person name="Jespersen J.S."/>
        </authorList>
    </citation>
    <scope>NUCLEOTIDE SEQUENCE [LARGE SCALE GENOMIC DNA]</scope>
    <source>
        <strain evidence="4 5">KCJ1736</strain>
    </source>
</reference>
<dbReference type="InterPro" id="IPR041698">
    <property type="entry name" value="Methyltransf_25"/>
</dbReference>
<comment type="caution">
    <text evidence="4">The sequence shown here is derived from an EMBL/GenBank/DDBJ whole genome shotgun (WGS) entry which is preliminary data.</text>
</comment>
<dbReference type="SUPFAM" id="SSF53335">
    <property type="entry name" value="S-adenosyl-L-methionine-dependent methyltransferases"/>
    <property type="match status" value="1"/>
</dbReference>
<evidence type="ECO:0000313" key="5">
    <source>
        <dbReference type="Proteomes" id="UP000077098"/>
    </source>
</evidence>
<sequence length="222" mass="24252">MTVFPDHAAVDYDERIENLVPGYALALALFGCTLFGRIDPQGTILVPGCGTGSEILALASVFPQACFTAVEPSAAMLAKARRRLQHAGIDHRTEFIHGFLKDAPQVRHDAATASLVLHFLPDDGAKASFLGGIARRLIPGAPLLLLDPSPEADDRVLRRWLEGRGHASEGVDAICQRMDKEWHRIPRKRLADLLAHTGFTCGETFFQAASYTGVVAERRRDD</sequence>
<dbReference type="RefSeq" id="WP_063947493.1">
    <property type="nucleotide sequence ID" value="NZ_CP072309.1"/>
</dbReference>
<dbReference type="InterPro" id="IPR029063">
    <property type="entry name" value="SAM-dependent_MTases_sf"/>
</dbReference>
<dbReference type="Pfam" id="PF13649">
    <property type="entry name" value="Methyltransf_25"/>
    <property type="match status" value="1"/>
</dbReference>
<evidence type="ECO:0000256" key="2">
    <source>
        <dbReference type="ARBA" id="ARBA00022679"/>
    </source>
</evidence>
<dbReference type="Gene3D" id="3.40.50.150">
    <property type="entry name" value="Vaccinia Virus protein VP39"/>
    <property type="match status" value="1"/>
</dbReference>
<dbReference type="EMBL" id="LXPS01000004">
    <property type="protein sequence ID" value="OAE48888.1"/>
    <property type="molecule type" value="Genomic_DNA"/>
</dbReference>
<proteinExistence type="predicted"/>